<protein>
    <recommendedName>
        <fullName evidence="8">Methionine gamma-lyase</fullName>
    </recommendedName>
</protein>
<dbReference type="Gene3D" id="3.90.1150.10">
    <property type="entry name" value="Aspartate Aminotransferase, domain 1"/>
    <property type="match status" value="1"/>
</dbReference>
<gene>
    <name evidence="6" type="ORF">A3C16_05990</name>
</gene>
<dbReference type="SUPFAM" id="SSF53383">
    <property type="entry name" value="PLP-dependent transferases"/>
    <property type="match status" value="1"/>
</dbReference>
<dbReference type="Gene3D" id="3.40.640.10">
    <property type="entry name" value="Type I PLP-dependent aspartate aminotransferase-like (Major domain)"/>
    <property type="match status" value="1"/>
</dbReference>
<dbReference type="AlphaFoldDB" id="A0A1G2KR37"/>
<dbReference type="PANTHER" id="PTHR11808:SF80">
    <property type="entry name" value="CYSTATHIONINE GAMMA-LYASE"/>
    <property type="match status" value="1"/>
</dbReference>
<dbReference type="InterPro" id="IPR015424">
    <property type="entry name" value="PyrdxlP-dep_Trfase"/>
</dbReference>
<reference evidence="6 7" key="1">
    <citation type="journal article" date="2016" name="Nat. Commun.">
        <title>Thousands of microbial genomes shed light on interconnected biogeochemical processes in an aquifer system.</title>
        <authorList>
            <person name="Anantharaman K."/>
            <person name="Brown C.T."/>
            <person name="Hug L.A."/>
            <person name="Sharon I."/>
            <person name="Castelle C.J."/>
            <person name="Probst A.J."/>
            <person name="Thomas B.C."/>
            <person name="Singh A."/>
            <person name="Wilkins M.J."/>
            <person name="Karaoz U."/>
            <person name="Brodie E.L."/>
            <person name="Williams K.H."/>
            <person name="Hubbard S.S."/>
            <person name="Banfield J.F."/>
        </authorList>
    </citation>
    <scope>NUCLEOTIDE SEQUENCE [LARGE SCALE GENOMIC DNA]</scope>
</reference>
<evidence type="ECO:0000256" key="4">
    <source>
        <dbReference type="RuleBase" id="RU362118"/>
    </source>
</evidence>
<evidence type="ECO:0000313" key="7">
    <source>
        <dbReference type="Proteomes" id="UP000177811"/>
    </source>
</evidence>
<dbReference type="PANTHER" id="PTHR11808">
    <property type="entry name" value="TRANS-SULFURATION ENZYME FAMILY MEMBER"/>
    <property type="match status" value="1"/>
</dbReference>
<evidence type="ECO:0000256" key="5">
    <source>
        <dbReference type="SAM" id="MobiDB-lite"/>
    </source>
</evidence>
<keyword evidence="2 3" id="KW-0663">Pyridoxal phosphate</keyword>
<comment type="caution">
    <text evidence="6">The sequence shown here is derived from an EMBL/GenBank/DDBJ whole genome shotgun (WGS) entry which is preliminary data.</text>
</comment>
<dbReference type="InterPro" id="IPR015422">
    <property type="entry name" value="PyrdxlP-dep_Trfase_small"/>
</dbReference>
<dbReference type="GO" id="GO:0030170">
    <property type="term" value="F:pyridoxal phosphate binding"/>
    <property type="evidence" value="ECO:0007669"/>
    <property type="project" value="InterPro"/>
</dbReference>
<comment type="similarity">
    <text evidence="4">Belongs to the trans-sulfuration enzymes family.</text>
</comment>
<evidence type="ECO:0000256" key="1">
    <source>
        <dbReference type="ARBA" id="ARBA00001933"/>
    </source>
</evidence>
<comment type="cofactor">
    <cofactor evidence="1 4">
        <name>pyridoxal 5'-phosphate</name>
        <dbReference type="ChEBI" id="CHEBI:597326"/>
    </cofactor>
</comment>
<dbReference type="PIRSF" id="PIRSF001434">
    <property type="entry name" value="CGS"/>
    <property type="match status" value="1"/>
</dbReference>
<dbReference type="CDD" id="cd00614">
    <property type="entry name" value="CGS_like"/>
    <property type="match status" value="1"/>
</dbReference>
<evidence type="ECO:0000313" key="6">
    <source>
        <dbReference type="EMBL" id="OHA01850.1"/>
    </source>
</evidence>
<dbReference type="InterPro" id="IPR000277">
    <property type="entry name" value="Cys/Met-Metab_PyrdxlP-dep_enz"/>
</dbReference>
<dbReference type="InterPro" id="IPR015421">
    <property type="entry name" value="PyrdxlP-dep_Trfase_major"/>
</dbReference>
<dbReference type="Proteomes" id="UP000177811">
    <property type="component" value="Unassembled WGS sequence"/>
</dbReference>
<dbReference type="EMBL" id="MHQL01000053">
    <property type="protein sequence ID" value="OHA01850.1"/>
    <property type="molecule type" value="Genomic_DNA"/>
</dbReference>
<proteinExistence type="inferred from homology"/>
<evidence type="ECO:0000256" key="3">
    <source>
        <dbReference type="PIRSR" id="PIRSR001434-2"/>
    </source>
</evidence>
<dbReference type="GO" id="GO:0019346">
    <property type="term" value="P:transsulfuration"/>
    <property type="evidence" value="ECO:0007669"/>
    <property type="project" value="InterPro"/>
</dbReference>
<accession>A0A1G2KR37</accession>
<evidence type="ECO:0008006" key="8">
    <source>
        <dbReference type="Google" id="ProtNLM"/>
    </source>
</evidence>
<dbReference type="GO" id="GO:0016846">
    <property type="term" value="F:carbon-sulfur lyase activity"/>
    <property type="evidence" value="ECO:0007669"/>
    <property type="project" value="TreeGrafter"/>
</dbReference>
<sequence length="396" mass="43216">MSKERKFATNLQHGGYDPVEHRGHRGEPLYLDVAVVQPNCTTAAERFSGVQEGQIYYRFGGEDDKILEKRLALLEGGDRAKAFASGLAAIQVTLLALTEPGDHIVSASAIYGGTYHIFTGTMTKDYGRTVTFVHDINNIDEVRAALRPNTKMVFAESISNPTNSVLDIEPLAAFAKEKRLLLVIDNTFATPHLFRPIKYGADLSIHSTTKFLTLGGTNGGGAVIGSEALMARVRERANSFGAAMSEFDAWCTIKGLQFLAVRVDRQSASALTVARYLAKHPRVRAVHYPGIPNSKNYFLAKKYLPAGCGAIVALELEGAKQDTVRFMEALELFSHVINLGDVHSLATHPASTTHSKVPAEELARSGISETFVRLSIGLEDVDDLLEDLEQALRKNC</sequence>
<feature type="modified residue" description="N6-(pyridoxal phosphate)lysine" evidence="3">
    <location>
        <position position="210"/>
    </location>
</feature>
<feature type="region of interest" description="Disordered" evidence="5">
    <location>
        <begin position="1"/>
        <end position="23"/>
    </location>
</feature>
<name>A0A1G2KR37_9BACT</name>
<organism evidence="6 7">
    <name type="scientific">Candidatus Sungbacteria bacterium RIFCSPHIGHO2_02_FULL_51_29</name>
    <dbReference type="NCBI Taxonomy" id="1802273"/>
    <lineage>
        <taxon>Bacteria</taxon>
        <taxon>Candidatus Sungiibacteriota</taxon>
    </lineage>
</organism>
<evidence type="ECO:0000256" key="2">
    <source>
        <dbReference type="ARBA" id="ARBA00022898"/>
    </source>
</evidence>
<dbReference type="GO" id="GO:0005737">
    <property type="term" value="C:cytoplasm"/>
    <property type="evidence" value="ECO:0007669"/>
    <property type="project" value="TreeGrafter"/>
</dbReference>
<dbReference type="Pfam" id="PF01053">
    <property type="entry name" value="Cys_Met_Meta_PP"/>
    <property type="match status" value="1"/>
</dbReference>
<dbReference type="FunFam" id="3.40.640.10:FF:000046">
    <property type="entry name" value="Cystathionine gamma-lyase"/>
    <property type="match status" value="1"/>
</dbReference>